<dbReference type="EMBL" id="HBIN01018065">
    <property type="protein sequence ID" value="CAE0443726.1"/>
    <property type="molecule type" value="Transcribed_RNA"/>
</dbReference>
<name>A0A7S3PM12_9STRA</name>
<dbReference type="AlphaFoldDB" id="A0A7S3PM12"/>
<organism evidence="1">
    <name type="scientific">Aplanochytrium stocchinoi</name>
    <dbReference type="NCBI Taxonomy" id="215587"/>
    <lineage>
        <taxon>Eukaryota</taxon>
        <taxon>Sar</taxon>
        <taxon>Stramenopiles</taxon>
        <taxon>Bigyra</taxon>
        <taxon>Labyrinthulomycetes</taxon>
        <taxon>Thraustochytrida</taxon>
        <taxon>Thraustochytriidae</taxon>
        <taxon>Aplanochytrium</taxon>
    </lineage>
</organism>
<protein>
    <submittedName>
        <fullName evidence="1">Uncharacterized protein</fullName>
    </submittedName>
</protein>
<proteinExistence type="predicted"/>
<reference evidence="1" key="1">
    <citation type="submission" date="2021-01" db="EMBL/GenBank/DDBJ databases">
        <authorList>
            <person name="Corre E."/>
            <person name="Pelletier E."/>
            <person name="Niang G."/>
            <person name="Scheremetjew M."/>
            <person name="Finn R."/>
            <person name="Kale V."/>
            <person name="Holt S."/>
            <person name="Cochrane G."/>
            <person name="Meng A."/>
            <person name="Brown T."/>
            <person name="Cohen L."/>
        </authorList>
    </citation>
    <scope>NUCLEOTIDE SEQUENCE</scope>
    <source>
        <strain evidence="1">GSBS06</strain>
    </source>
</reference>
<gene>
    <name evidence="1" type="ORF">ASTO00021_LOCUS13784</name>
</gene>
<sequence length="289" mass="32878">MNTAVPVPLRVALAGEYVEVVTATAADFDSYSYAGAYQDSRGNTSFKDFDLRKNETNNPGIWKIGASAHVILDEENSSVFNFLSHLENGSLDVTAARVCSIINSSISRTRFSVYKIEDCPTDNGRNTSSWLGCVYIVAQWDWKRTEVQALQLRNRVGFMYKVWWKKDKVLRRLSLGREKHSNTLLNSRSLNYDSSSGFGNRNRFQLDNQPTEADEAVLVDILRLNLENARETETENENENGEECKSRSIYADCSDVDADIDQFPFKISPCHDYEKEICQPDTTNSFLFR</sequence>
<accession>A0A7S3PM12</accession>
<evidence type="ECO:0000313" key="1">
    <source>
        <dbReference type="EMBL" id="CAE0443726.1"/>
    </source>
</evidence>